<proteinExistence type="predicted"/>
<accession>A0ABT5C012</accession>
<evidence type="ECO:0000313" key="2">
    <source>
        <dbReference type="EMBL" id="MDC0679180.1"/>
    </source>
</evidence>
<dbReference type="Gene3D" id="3.10.450.50">
    <property type="match status" value="1"/>
</dbReference>
<name>A0ABT5C012_9BACT</name>
<comment type="caution">
    <text evidence="2">The sequence shown here is derived from an EMBL/GenBank/DDBJ whole genome shotgun (WGS) entry which is preliminary data.</text>
</comment>
<dbReference type="EMBL" id="JAQNDK010000002">
    <property type="protein sequence ID" value="MDC0679180.1"/>
    <property type="molecule type" value="Genomic_DNA"/>
</dbReference>
<sequence length="127" mass="14231">MSKASEFIEALHRIEESGDVEPMARLFAPDAELSNPTVSRPLHGPDGARNFWRSYRHTFGEVRSEFRCVVESDEAAILEWTSRGKLSHGGEFSYDGVSVIEHPAGAIRRFKAYFDPRALGLQLEHAA</sequence>
<keyword evidence="3" id="KW-1185">Reference proteome</keyword>
<reference evidence="2 3" key="1">
    <citation type="submission" date="2023-01" db="EMBL/GenBank/DDBJ databases">
        <title>Minimal conservation of predation-associated metabolite biosynthetic gene clusters underscores biosynthetic potential of Myxococcota including descriptions for ten novel species: Archangium lansinium sp. nov., Myxococcus landrumus sp. nov., Nannocystis bai.</title>
        <authorList>
            <person name="Ahearne A."/>
            <person name="Stevens C."/>
            <person name="Dowd S."/>
        </authorList>
    </citation>
    <scope>NUCLEOTIDE SEQUENCE [LARGE SCALE GENOMIC DNA]</scope>
    <source>
        <strain evidence="2 3">WIWO2</strain>
    </source>
</reference>
<dbReference type="Pfam" id="PF12680">
    <property type="entry name" value="SnoaL_2"/>
    <property type="match status" value="1"/>
</dbReference>
<evidence type="ECO:0000259" key="1">
    <source>
        <dbReference type="Pfam" id="PF12680"/>
    </source>
</evidence>
<gene>
    <name evidence="2" type="ORF">POL72_15660</name>
</gene>
<dbReference type="Proteomes" id="UP001217485">
    <property type="component" value="Unassembled WGS sequence"/>
</dbReference>
<dbReference type="RefSeq" id="WP_272096128.1">
    <property type="nucleotide sequence ID" value="NZ_JAQNDK010000002.1"/>
</dbReference>
<dbReference type="InterPro" id="IPR032710">
    <property type="entry name" value="NTF2-like_dom_sf"/>
</dbReference>
<dbReference type="SUPFAM" id="SSF54427">
    <property type="entry name" value="NTF2-like"/>
    <property type="match status" value="1"/>
</dbReference>
<protein>
    <submittedName>
        <fullName evidence="2">Nuclear transport factor 2 family protein</fullName>
    </submittedName>
</protein>
<evidence type="ECO:0000313" key="3">
    <source>
        <dbReference type="Proteomes" id="UP001217485"/>
    </source>
</evidence>
<feature type="domain" description="SnoaL-like" evidence="1">
    <location>
        <begin position="9"/>
        <end position="109"/>
    </location>
</feature>
<dbReference type="InterPro" id="IPR037401">
    <property type="entry name" value="SnoaL-like"/>
</dbReference>
<organism evidence="2 3">
    <name type="scientific">Sorangium atrum</name>
    <dbReference type="NCBI Taxonomy" id="2995308"/>
    <lineage>
        <taxon>Bacteria</taxon>
        <taxon>Pseudomonadati</taxon>
        <taxon>Myxococcota</taxon>
        <taxon>Polyangia</taxon>
        <taxon>Polyangiales</taxon>
        <taxon>Polyangiaceae</taxon>
        <taxon>Sorangium</taxon>
    </lineage>
</organism>